<dbReference type="SUPFAM" id="SSF47391">
    <property type="entry name" value="Dimerization-anchoring domain of cAMP-dependent PK regulatory subunit"/>
    <property type="match status" value="1"/>
</dbReference>
<dbReference type="CDD" id="cd22961">
    <property type="entry name" value="DD_TEX55-like"/>
    <property type="match status" value="1"/>
</dbReference>
<keyword evidence="5 9" id="KW-0067">ATP-binding</keyword>
<feature type="region of interest" description="LID" evidence="9">
    <location>
        <begin position="184"/>
        <end position="194"/>
    </location>
</feature>
<dbReference type="CDD" id="cd01428">
    <property type="entry name" value="ADK"/>
    <property type="match status" value="1"/>
</dbReference>
<name>A0A6A5BV46_NAEFO</name>
<keyword evidence="7 9" id="KW-0539">Nucleus</keyword>
<keyword evidence="11" id="KW-1185">Reference proteome</keyword>
<proteinExistence type="inferred from homology"/>
<dbReference type="GO" id="GO:0005737">
    <property type="term" value="C:cytoplasm"/>
    <property type="evidence" value="ECO:0007669"/>
    <property type="project" value="UniProtKB-SubCell"/>
</dbReference>
<dbReference type="VEuPathDB" id="AmoebaDB:FDP41_004094"/>
<protein>
    <recommendedName>
        <fullName evidence="9">UMP-CMP kinase</fullName>
        <ecNumber evidence="9">2.7.4.14</ecNumber>
    </recommendedName>
    <alternativeName>
        <fullName evidence="9">Deoxycytidylate kinase</fullName>
        <shortName evidence="9">CK</shortName>
        <shortName evidence="9">dCMP kinase</shortName>
    </alternativeName>
    <alternativeName>
        <fullName evidence="9">Uridine monophosphate/cytidine monophosphate kinase</fullName>
        <shortName evidence="9">UMP/CMP kinase</shortName>
        <shortName evidence="9">UMP/CMPK</shortName>
    </alternativeName>
</protein>
<dbReference type="SUPFAM" id="SSF52540">
    <property type="entry name" value="P-loop containing nucleoside triphosphate hydrolases"/>
    <property type="match status" value="1"/>
</dbReference>
<evidence type="ECO:0000313" key="11">
    <source>
        <dbReference type="Proteomes" id="UP000444721"/>
    </source>
</evidence>
<dbReference type="InterPro" id="IPR033690">
    <property type="entry name" value="Adenylat_kinase_CS"/>
</dbReference>
<dbReference type="AlphaFoldDB" id="A0A6A5BV46"/>
<comment type="domain">
    <text evidence="9">Consists of three domains, a large central CORE domain and two small peripheral domains, NMPbind and LID, which undergo movements during catalysis. The LID domain closes over the site of phosphoryl transfer upon ATP binding. Assembling and dissambling the active center during each catalytic cycle provides an effective means to prevent ATP hydrolysis.</text>
</comment>
<dbReference type="RefSeq" id="XP_044561512.1">
    <property type="nucleotide sequence ID" value="XM_044707471.1"/>
</dbReference>
<comment type="catalytic activity">
    <reaction evidence="9">
        <text>CMP + ATP = CDP + ADP</text>
        <dbReference type="Rhea" id="RHEA:11600"/>
        <dbReference type="ChEBI" id="CHEBI:30616"/>
        <dbReference type="ChEBI" id="CHEBI:58069"/>
        <dbReference type="ChEBI" id="CHEBI:60377"/>
        <dbReference type="ChEBI" id="CHEBI:456216"/>
        <dbReference type="EC" id="2.7.4.14"/>
    </reaction>
</comment>
<feature type="binding site" evidence="9">
    <location>
        <begin position="147"/>
        <end position="150"/>
    </location>
    <ligand>
        <name>a ribonucleoside 5'-phosphate</name>
        <dbReference type="ChEBI" id="CHEBI:58043"/>
    </ligand>
</feature>
<comment type="caution">
    <text evidence="9">Lacks conserved residue(s) required for the propagation of feature annotation.</text>
</comment>
<gene>
    <name evidence="10" type="ORF">FDP41_004094</name>
</gene>
<comment type="caution">
    <text evidence="10">The sequence shown here is derived from an EMBL/GenBank/DDBJ whole genome shotgun (WGS) entry which is preliminary data.</text>
</comment>
<dbReference type="VEuPathDB" id="AmoebaDB:NF0086470"/>
<feature type="binding site" evidence="9">
    <location>
        <begin position="118"/>
        <end position="120"/>
    </location>
    <ligand>
        <name>a ribonucleoside 5'-phosphate</name>
        <dbReference type="ChEBI" id="CHEBI:58043"/>
    </ligand>
</feature>
<dbReference type="PROSITE" id="PS00113">
    <property type="entry name" value="ADENYLATE_KINASE"/>
    <property type="match status" value="1"/>
</dbReference>
<dbReference type="HAMAP" id="MF_00235">
    <property type="entry name" value="Adenylate_kinase_Adk"/>
    <property type="match status" value="1"/>
</dbReference>
<dbReference type="EC" id="2.7.4.14" evidence="9"/>
<dbReference type="GO" id="GO:0005634">
    <property type="term" value="C:nucleus"/>
    <property type="evidence" value="ECO:0007669"/>
    <property type="project" value="UniProtKB-SubCell"/>
</dbReference>
<dbReference type="Proteomes" id="UP000444721">
    <property type="component" value="Unassembled WGS sequence"/>
</dbReference>
<dbReference type="Gene3D" id="3.40.50.300">
    <property type="entry name" value="P-loop containing nucleotide triphosphate hydrolases"/>
    <property type="match status" value="1"/>
</dbReference>
<dbReference type="OrthoDB" id="442176at2759"/>
<comment type="function">
    <text evidence="9">Catalyzes the phosphorylation of pyrimidine nucleoside monophosphates at the expense of ATP. Plays an important role in de novo pyrimidine nucleotide biosynthesis. Has preference for UMP and CMP as phosphate acceptors.</text>
</comment>
<dbReference type="InterPro" id="IPR000850">
    <property type="entry name" value="Adenylat/UMP-CMP_kin"/>
</dbReference>
<keyword evidence="6 9" id="KW-0665">Pyrimidine biosynthesis</keyword>
<dbReference type="FunFam" id="3.40.50.300:FF:000315">
    <property type="entry name" value="Adenylate kinase 1"/>
    <property type="match status" value="1"/>
</dbReference>
<evidence type="ECO:0000256" key="6">
    <source>
        <dbReference type="ARBA" id="ARBA00022975"/>
    </source>
</evidence>
<dbReference type="HAMAP" id="MF_03172">
    <property type="entry name" value="Adenylate_kinase_UMP_CMP_kin"/>
    <property type="match status" value="1"/>
</dbReference>
<evidence type="ECO:0000256" key="9">
    <source>
        <dbReference type="HAMAP-Rule" id="MF_03172"/>
    </source>
</evidence>
<dbReference type="OMA" id="EQTMPVI"/>
<feature type="binding site" evidence="9">
    <location>
        <position position="185"/>
    </location>
    <ligand>
        <name>ATP</name>
        <dbReference type="ChEBI" id="CHEBI:30616"/>
    </ligand>
</feature>
<dbReference type="VEuPathDB" id="AmoebaDB:NfTy_069100"/>
<feature type="binding site" evidence="9">
    <location>
        <begin position="71"/>
        <end position="76"/>
    </location>
    <ligand>
        <name>ATP</name>
        <dbReference type="ChEBI" id="CHEBI:30616"/>
    </ligand>
</feature>
<comment type="cofactor">
    <cofactor evidence="9">
        <name>Mg(2+)</name>
        <dbReference type="ChEBI" id="CHEBI:18420"/>
    </cofactor>
    <text evidence="9">Binds 1 Mg(2+) ion per monomer.</text>
</comment>
<dbReference type="GO" id="GO:0016776">
    <property type="term" value="F:phosphotransferase activity, phosphate group as acceptor"/>
    <property type="evidence" value="ECO:0007669"/>
    <property type="project" value="InterPro"/>
</dbReference>
<accession>A0A6A5BV46</accession>
<organism evidence="10 11">
    <name type="scientific">Naegleria fowleri</name>
    <name type="common">Brain eating amoeba</name>
    <dbReference type="NCBI Taxonomy" id="5763"/>
    <lineage>
        <taxon>Eukaryota</taxon>
        <taxon>Discoba</taxon>
        <taxon>Heterolobosea</taxon>
        <taxon>Tetramitia</taxon>
        <taxon>Eutetramitia</taxon>
        <taxon>Vahlkampfiidae</taxon>
        <taxon>Naegleria</taxon>
    </lineage>
</organism>
<feature type="binding site" evidence="9">
    <location>
        <position position="230"/>
    </location>
    <ligand>
        <name>ATP</name>
        <dbReference type="ChEBI" id="CHEBI:30616"/>
    </ligand>
</feature>
<evidence type="ECO:0000256" key="4">
    <source>
        <dbReference type="ARBA" id="ARBA00022777"/>
    </source>
</evidence>
<dbReference type="InterPro" id="IPR027417">
    <property type="entry name" value="P-loop_NTPase"/>
</dbReference>
<dbReference type="GO" id="GO:0005524">
    <property type="term" value="F:ATP binding"/>
    <property type="evidence" value="ECO:0007669"/>
    <property type="project" value="UniProtKB-KW"/>
</dbReference>
<dbReference type="GO" id="GO:0009123">
    <property type="term" value="P:nucleoside monophosphate metabolic process"/>
    <property type="evidence" value="ECO:0007669"/>
    <property type="project" value="UniProtKB-ARBA"/>
</dbReference>
<keyword evidence="4 9" id="KW-0418">Kinase</keyword>
<evidence type="ECO:0000313" key="10">
    <source>
        <dbReference type="EMBL" id="KAF0976799.1"/>
    </source>
</evidence>
<evidence type="ECO:0000256" key="3">
    <source>
        <dbReference type="ARBA" id="ARBA00022741"/>
    </source>
</evidence>
<dbReference type="PRINTS" id="PR00094">
    <property type="entry name" value="ADENYLTKNASE"/>
</dbReference>
<evidence type="ECO:0000256" key="1">
    <source>
        <dbReference type="ARBA" id="ARBA00022490"/>
    </source>
</evidence>
<dbReference type="NCBIfam" id="TIGR01359">
    <property type="entry name" value="UMP_CMP_kin_fam"/>
    <property type="match status" value="1"/>
</dbReference>
<dbReference type="EMBL" id="VFQX01000036">
    <property type="protein sequence ID" value="KAF0976799.1"/>
    <property type="molecule type" value="Genomic_DNA"/>
</dbReference>
<feature type="binding site" evidence="9">
    <location>
        <position position="202"/>
    </location>
    <ligand>
        <name>a ribonucleoside 5'-phosphate</name>
        <dbReference type="ChEBI" id="CHEBI:58043"/>
    </ligand>
</feature>
<feature type="binding site" evidence="9">
    <location>
        <position position="97"/>
    </location>
    <ligand>
        <name>a ribonucleoside 5'-phosphate</name>
        <dbReference type="ChEBI" id="CHEBI:58043"/>
    </ligand>
</feature>
<dbReference type="GO" id="GO:0019205">
    <property type="term" value="F:nucleobase-containing compound kinase activity"/>
    <property type="evidence" value="ECO:0007669"/>
    <property type="project" value="InterPro"/>
</dbReference>
<evidence type="ECO:0000256" key="2">
    <source>
        <dbReference type="ARBA" id="ARBA00022679"/>
    </source>
</evidence>
<comment type="subcellular location">
    <subcellularLocation>
        <location evidence="9">Cytoplasm</location>
    </subcellularLocation>
    <subcellularLocation>
        <location evidence="9">Nucleus</location>
    </subcellularLocation>
</comment>
<keyword evidence="1 9" id="KW-0963">Cytoplasm</keyword>
<comment type="similarity">
    <text evidence="9">Belongs to the adenylate kinase family. UMP-CMP kinase subfamily.</text>
</comment>
<comment type="catalytic activity">
    <reaction evidence="9">
        <text>dCMP + ATP = dCDP + ADP</text>
        <dbReference type="Rhea" id="RHEA:25094"/>
        <dbReference type="ChEBI" id="CHEBI:30616"/>
        <dbReference type="ChEBI" id="CHEBI:57566"/>
        <dbReference type="ChEBI" id="CHEBI:58593"/>
        <dbReference type="ChEBI" id="CHEBI:456216"/>
        <dbReference type="EC" id="2.7.4.14"/>
    </reaction>
</comment>
<dbReference type="InterPro" id="IPR006266">
    <property type="entry name" value="UMP_CMP_kinase"/>
</dbReference>
<evidence type="ECO:0000256" key="8">
    <source>
        <dbReference type="ARBA" id="ARBA00048116"/>
    </source>
</evidence>
<dbReference type="PANTHER" id="PTHR23359">
    <property type="entry name" value="NUCLEOTIDE KINASE"/>
    <property type="match status" value="1"/>
</dbReference>
<dbReference type="GO" id="GO:0006207">
    <property type="term" value="P:'de novo' pyrimidine nucleobase biosynthetic process"/>
    <property type="evidence" value="ECO:0007669"/>
    <property type="project" value="InterPro"/>
</dbReference>
<dbReference type="GeneID" id="68111312"/>
<dbReference type="Pfam" id="PF00406">
    <property type="entry name" value="ADK"/>
    <property type="match status" value="1"/>
</dbReference>
<evidence type="ECO:0000256" key="5">
    <source>
        <dbReference type="ARBA" id="ARBA00022840"/>
    </source>
</evidence>
<feature type="binding site" evidence="9">
    <location>
        <position position="191"/>
    </location>
    <ligand>
        <name>a ribonucleoside 5'-phosphate</name>
        <dbReference type="ChEBI" id="CHEBI:58043"/>
    </ligand>
</feature>
<reference evidence="10 11" key="1">
    <citation type="journal article" date="2019" name="Sci. Rep.">
        <title>Nanopore sequencing improves the draft genome of the human pathogenic amoeba Naegleria fowleri.</title>
        <authorList>
            <person name="Liechti N."/>
            <person name="Schurch N."/>
            <person name="Bruggmann R."/>
            <person name="Wittwer M."/>
        </authorList>
    </citation>
    <scope>NUCLEOTIDE SEQUENCE [LARGE SCALE GENOMIC DNA]</scope>
    <source>
        <strain evidence="10 11">ATCC 30894</strain>
    </source>
</reference>
<evidence type="ECO:0000256" key="7">
    <source>
        <dbReference type="ARBA" id="ARBA00023242"/>
    </source>
</evidence>
<keyword evidence="2 9" id="KW-0808">Transferase</keyword>
<dbReference type="GO" id="GO:0006221">
    <property type="term" value="P:pyrimidine nucleotide biosynthetic process"/>
    <property type="evidence" value="ECO:0007669"/>
    <property type="project" value="UniProtKB-UniRule"/>
</dbReference>
<keyword evidence="3 9" id="KW-0547">Nucleotide-binding</keyword>
<comment type="subunit">
    <text evidence="9">Monomer.</text>
</comment>
<sequence length="244" mass="28061">MSATSPLTPEQQQQFHHYMKQHNLDSLFNDLTKKLVEKQPLDPIQFMIDELERKDPKNQPRKVVFVLGGPGSGKGTQCARLVEKYKFAHFSAGDLLRAESAKDTETGRMINNYIKEGKIVPGEVTIALLKQAIMGHEDPNTVFLIDGFPREMKQAVDFERQVCFCQFVLFFDCPEQVLEDRLLKRGQTSGRIDDNIESIKKRFQTYINQTMPVIQYFKAFNKVKTIDSSKSVDLVFEDVCKLFD</sequence>
<comment type="catalytic activity">
    <reaction evidence="8 9">
        <text>UMP + ATP = UDP + ADP</text>
        <dbReference type="Rhea" id="RHEA:24400"/>
        <dbReference type="ChEBI" id="CHEBI:30616"/>
        <dbReference type="ChEBI" id="CHEBI:57865"/>
        <dbReference type="ChEBI" id="CHEBI:58223"/>
        <dbReference type="ChEBI" id="CHEBI:456216"/>
        <dbReference type="EC" id="2.7.4.14"/>
    </reaction>
</comment>